<accession>A0A0N0U769</accession>
<evidence type="ECO:0000256" key="1">
    <source>
        <dbReference type="SAM" id="Phobius"/>
    </source>
</evidence>
<gene>
    <name evidence="2" type="ORF">WN51_02767</name>
</gene>
<name>A0A0N0U769_9HYME</name>
<dbReference type="EMBL" id="KQ435711">
    <property type="protein sequence ID" value="KOX79501.1"/>
    <property type="molecule type" value="Genomic_DNA"/>
</dbReference>
<dbReference type="AlphaFoldDB" id="A0A0N0U769"/>
<organism evidence="2 3">
    <name type="scientific">Melipona quadrifasciata</name>
    <dbReference type="NCBI Taxonomy" id="166423"/>
    <lineage>
        <taxon>Eukaryota</taxon>
        <taxon>Metazoa</taxon>
        <taxon>Ecdysozoa</taxon>
        <taxon>Arthropoda</taxon>
        <taxon>Hexapoda</taxon>
        <taxon>Insecta</taxon>
        <taxon>Pterygota</taxon>
        <taxon>Neoptera</taxon>
        <taxon>Endopterygota</taxon>
        <taxon>Hymenoptera</taxon>
        <taxon>Apocrita</taxon>
        <taxon>Aculeata</taxon>
        <taxon>Apoidea</taxon>
        <taxon>Anthophila</taxon>
        <taxon>Apidae</taxon>
        <taxon>Melipona</taxon>
    </lineage>
</organism>
<protein>
    <submittedName>
        <fullName evidence="2">Uncharacterized protein</fullName>
    </submittedName>
</protein>
<keyword evidence="1" id="KW-0472">Membrane</keyword>
<keyword evidence="3" id="KW-1185">Reference proteome</keyword>
<evidence type="ECO:0000313" key="2">
    <source>
        <dbReference type="EMBL" id="KOX79501.1"/>
    </source>
</evidence>
<evidence type="ECO:0000313" key="3">
    <source>
        <dbReference type="Proteomes" id="UP000053105"/>
    </source>
</evidence>
<sequence>MNLDRSYKTEAQPKKQKFRLLSLLYIIVWRLILCLRDTLGQLYQIFVTMLEFLSTPYVIPIAYINISAQCEIKCSRIKGSMKFDDLYAPDEEC</sequence>
<keyword evidence="1" id="KW-1133">Transmembrane helix</keyword>
<reference evidence="2 3" key="1">
    <citation type="submission" date="2015-07" db="EMBL/GenBank/DDBJ databases">
        <title>The genome of Melipona quadrifasciata.</title>
        <authorList>
            <person name="Pan H."/>
            <person name="Kapheim K."/>
        </authorList>
    </citation>
    <scope>NUCLEOTIDE SEQUENCE [LARGE SCALE GENOMIC DNA]</scope>
    <source>
        <strain evidence="2">0111107301</strain>
        <tissue evidence="2">Whole body</tissue>
    </source>
</reference>
<dbReference type="Proteomes" id="UP000053105">
    <property type="component" value="Unassembled WGS sequence"/>
</dbReference>
<feature type="transmembrane region" description="Helical" evidence="1">
    <location>
        <begin position="20"/>
        <end position="39"/>
    </location>
</feature>
<keyword evidence="1" id="KW-0812">Transmembrane</keyword>
<proteinExistence type="predicted"/>
<feature type="transmembrane region" description="Helical" evidence="1">
    <location>
        <begin position="45"/>
        <end position="66"/>
    </location>
</feature>